<sequence>MDVKPRGSSDDLPCCRNCLTHVGALKISWTMVGSYITDESGLVQVDLEVVSMEGWHRSMLFFETKLVWVPPSPNIPSANSALLYMGMCLFEVRLLRSAHDSDCASVFPMDLASELWIYLC</sequence>
<evidence type="ECO:0000313" key="2">
    <source>
        <dbReference type="EMBL" id="KAG0559323.1"/>
    </source>
</evidence>
<organism evidence="2 3">
    <name type="scientific">Ceratodon purpureus</name>
    <name type="common">Fire moss</name>
    <name type="synonym">Dicranum purpureum</name>
    <dbReference type="NCBI Taxonomy" id="3225"/>
    <lineage>
        <taxon>Eukaryota</taxon>
        <taxon>Viridiplantae</taxon>
        <taxon>Streptophyta</taxon>
        <taxon>Embryophyta</taxon>
        <taxon>Bryophyta</taxon>
        <taxon>Bryophytina</taxon>
        <taxon>Bryopsida</taxon>
        <taxon>Dicranidae</taxon>
        <taxon>Pseudoditrichales</taxon>
        <taxon>Ditrichaceae</taxon>
        <taxon>Ceratodon</taxon>
    </lineage>
</organism>
<dbReference type="Proteomes" id="UP000822688">
    <property type="component" value="Chromosome 10"/>
</dbReference>
<dbReference type="InterPro" id="IPR008302">
    <property type="entry name" value="NamZ"/>
</dbReference>
<gene>
    <name evidence="2" type="ORF">KC19_10G096600</name>
</gene>
<dbReference type="GO" id="GO:0033922">
    <property type="term" value="F:peptidoglycan beta-N-acetylmuramidase activity"/>
    <property type="evidence" value="ECO:0007669"/>
    <property type="project" value="InterPro"/>
</dbReference>
<evidence type="ECO:0000259" key="1">
    <source>
        <dbReference type="Pfam" id="PF07075"/>
    </source>
</evidence>
<comment type="caution">
    <text evidence="2">The sequence shown here is derived from an EMBL/GenBank/DDBJ whole genome shotgun (WGS) entry which is preliminary data.</text>
</comment>
<dbReference type="PANTHER" id="PTHR42915">
    <property type="entry name" value="HYPOTHETICAL 460 KDA PROTEIN IN FEUA-SIGW INTERGENIC REGION [PRECURSOR]"/>
    <property type="match status" value="1"/>
</dbReference>
<accession>A0A8T0GJY0</accession>
<dbReference type="EMBL" id="CM026431">
    <property type="protein sequence ID" value="KAG0559323.1"/>
    <property type="molecule type" value="Genomic_DNA"/>
</dbReference>
<dbReference type="InterPro" id="IPR048502">
    <property type="entry name" value="NamZ_N"/>
</dbReference>
<name>A0A8T0GJY0_CERPU</name>
<evidence type="ECO:0000313" key="3">
    <source>
        <dbReference type="Proteomes" id="UP000822688"/>
    </source>
</evidence>
<dbReference type="Gene3D" id="3.40.50.12170">
    <property type="entry name" value="Uncharacterised protein PF07075, DUF1343"/>
    <property type="match status" value="1"/>
</dbReference>
<feature type="domain" description="Peptidoglycan beta-N-acetylmuramidase NamZ N-terminal" evidence="1">
    <location>
        <begin position="34"/>
        <end position="78"/>
    </location>
</feature>
<reference evidence="2" key="1">
    <citation type="submission" date="2020-06" db="EMBL/GenBank/DDBJ databases">
        <title>WGS assembly of Ceratodon purpureus strain R40.</title>
        <authorList>
            <person name="Carey S.B."/>
            <person name="Jenkins J."/>
            <person name="Shu S."/>
            <person name="Lovell J.T."/>
            <person name="Sreedasyam A."/>
            <person name="Maumus F."/>
            <person name="Tiley G.P."/>
            <person name="Fernandez-Pozo N."/>
            <person name="Barry K."/>
            <person name="Chen C."/>
            <person name="Wang M."/>
            <person name="Lipzen A."/>
            <person name="Daum C."/>
            <person name="Saski C.A."/>
            <person name="Payton A.C."/>
            <person name="Mcbreen J.C."/>
            <person name="Conrad R.E."/>
            <person name="Kollar L.M."/>
            <person name="Olsson S."/>
            <person name="Huttunen S."/>
            <person name="Landis J.B."/>
            <person name="Wickett N.J."/>
            <person name="Johnson M.G."/>
            <person name="Rensing S.A."/>
            <person name="Grimwood J."/>
            <person name="Schmutz J."/>
            <person name="Mcdaniel S.F."/>
        </authorList>
    </citation>
    <scope>NUCLEOTIDE SEQUENCE</scope>
    <source>
        <strain evidence="2">R40</strain>
    </source>
</reference>
<dbReference type="Pfam" id="PF07075">
    <property type="entry name" value="NamZ_N"/>
    <property type="match status" value="1"/>
</dbReference>
<proteinExistence type="predicted"/>
<protein>
    <recommendedName>
        <fullName evidence="1">Peptidoglycan beta-N-acetylmuramidase NamZ N-terminal domain-containing protein</fullName>
    </recommendedName>
</protein>
<dbReference type="AlphaFoldDB" id="A0A8T0GJY0"/>
<dbReference type="PANTHER" id="PTHR42915:SF1">
    <property type="entry name" value="PEPTIDOGLYCAN BETA-N-ACETYLMURAMIDASE NAMZ"/>
    <property type="match status" value="1"/>
</dbReference>
<keyword evidence="3" id="KW-1185">Reference proteome</keyword>